<gene>
    <name evidence="3" type="ORF">QRD43_18290</name>
</gene>
<evidence type="ECO:0000313" key="3">
    <source>
        <dbReference type="EMBL" id="MDL5033866.1"/>
    </source>
</evidence>
<feature type="domain" description="Transglutaminase-like" evidence="2">
    <location>
        <begin position="438"/>
        <end position="509"/>
    </location>
</feature>
<keyword evidence="1" id="KW-0812">Transmembrane</keyword>
<dbReference type="PANTHER" id="PTHR42736">
    <property type="entry name" value="PROTEIN-GLUTAMINE GAMMA-GLUTAMYLTRANSFERASE"/>
    <property type="match status" value="1"/>
</dbReference>
<feature type="transmembrane region" description="Helical" evidence="1">
    <location>
        <begin position="74"/>
        <end position="94"/>
    </location>
</feature>
<comment type="caution">
    <text evidence="3">The sequence shown here is derived from an EMBL/GenBank/DDBJ whole genome shotgun (WGS) entry which is preliminary data.</text>
</comment>
<dbReference type="PANTHER" id="PTHR42736:SF1">
    <property type="entry name" value="PROTEIN-GLUTAMINE GAMMA-GLUTAMYLTRANSFERASE"/>
    <property type="match status" value="1"/>
</dbReference>
<keyword evidence="4" id="KW-1185">Reference proteome</keyword>
<protein>
    <submittedName>
        <fullName evidence="3">TransglutaminaseTgpA domain-containing protein</fullName>
    </submittedName>
</protein>
<feature type="transmembrane region" description="Helical" evidence="1">
    <location>
        <begin position="120"/>
        <end position="137"/>
    </location>
</feature>
<name>A0ABT7LQV3_9BURK</name>
<keyword evidence="1" id="KW-1133">Transmembrane helix</keyword>
<dbReference type="SUPFAM" id="SSF54001">
    <property type="entry name" value="Cysteine proteinases"/>
    <property type="match status" value="1"/>
</dbReference>
<dbReference type="Pfam" id="PF11992">
    <property type="entry name" value="TgpA_N"/>
    <property type="match status" value="1"/>
</dbReference>
<keyword evidence="1" id="KW-0472">Membrane</keyword>
<dbReference type="InterPro" id="IPR052901">
    <property type="entry name" value="Bact_TGase-like"/>
</dbReference>
<dbReference type="RefSeq" id="WP_285983938.1">
    <property type="nucleotide sequence ID" value="NZ_JASVDS010000005.1"/>
</dbReference>
<dbReference type="InterPro" id="IPR038765">
    <property type="entry name" value="Papain-like_cys_pep_sf"/>
</dbReference>
<accession>A0ABT7LQV3</accession>
<evidence type="ECO:0000313" key="4">
    <source>
        <dbReference type="Proteomes" id="UP001238603"/>
    </source>
</evidence>
<feature type="transmembrane region" description="Helical" evidence="1">
    <location>
        <begin position="143"/>
        <end position="165"/>
    </location>
</feature>
<proteinExistence type="predicted"/>
<reference evidence="3 4" key="1">
    <citation type="submission" date="2023-06" db="EMBL/GenBank/DDBJ databases">
        <title>Pelomonas sp. APW6 16S ribosomal RNA gene genome sequencing and assembly.</title>
        <authorList>
            <person name="Woo H."/>
        </authorList>
    </citation>
    <scope>NUCLEOTIDE SEQUENCE [LARGE SCALE GENOMIC DNA]</scope>
    <source>
        <strain evidence="3 4">APW6</strain>
    </source>
</reference>
<evidence type="ECO:0000259" key="2">
    <source>
        <dbReference type="SMART" id="SM00460"/>
    </source>
</evidence>
<dbReference type="InterPro" id="IPR021878">
    <property type="entry name" value="TgpA_N"/>
</dbReference>
<evidence type="ECO:0000256" key="1">
    <source>
        <dbReference type="SAM" id="Phobius"/>
    </source>
</evidence>
<feature type="transmembrane region" description="Helical" evidence="1">
    <location>
        <begin position="177"/>
        <end position="195"/>
    </location>
</feature>
<feature type="transmembrane region" description="Helical" evidence="1">
    <location>
        <begin position="583"/>
        <end position="606"/>
    </location>
</feature>
<sequence length="701" mass="78587">MSAAPGKTWPWQDPRWRRPGREARDTFFLLGLIAATLLPHADHLPPWSLALGAGLLGWRAWLAAGSRPLPGRWTLAAVLGVAVVLIALQFRTLLGREPGITLLVLLMGFKTLELRARRDAFVVFFLGFFLVLTHFLYSQSLLTALWTLGCTWGLLTALVLAQMPLGQPHLAVAARQAARVTLWGLPVMVALFLLFPRIGPLWGLPADDVGRTGLSDRLEFGSMSEIANDNSVALRLRVIEGQPAPREWYFRGTVLSRFDGRRWTASDALPPGEPPLPPAQAQARAAGPTLRYELTLEPLRIRLLPMLEQAPGKAGDALDLDEFRVQLDREHVWRAPRPLTERLRFQQVARTGQTALPQQLAPVELADYRALPPGLNPRSLAFARRLAQQPGLAGEPEARRPEAYSAALLKHLHEQPFTYTLAPGRYGETSPHLVDEFWFDRRLGFCEHFASAYVVMMRALGVPARVVTGYQGADPEPQDGFWVVRQSNAHAWAEYWQDGQGWVRVDPTAAVAPDRIRLGQTLEVPAGLVGSVLGTVSPDLWRRLRNVWETLDNRWQQWVLGYSRQEQFNLLQKLGFENPDWTALGQAAAGLIAAVLVLGLAWNAWLSRPHDAWTRQRLRVQRDLRRVGVDAPMHLSYTRWAALLETRHGALAEELAPLLRDWDRQRYAPAAPAAPAADGAALRATRRQWQTRLRALQRRLR</sequence>
<dbReference type="Gene3D" id="3.10.620.30">
    <property type="match status" value="1"/>
</dbReference>
<dbReference type="EMBL" id="JASVDS010000005">
    <property type="protein sequence ID" value="MDL5033866.1"/>
    <property type="molecule type" value="Genomic_DNA"/>
</dbReference>
<dbReference type="InterPro" id="IPR002931">
    <property type="entry name" value="Transglutaminase-like"/>
</dbReference>
<organism evidence="3 4">
    <name type="scientific">Roseateles subflavus</name>
    <dbReference type="NCBI Taxonomy" id="3053353"/>
    <lineage>
        <taxon>Bacteria</taxon>
        <taxon>Pseudomonadati</taxon>
        <taxon>Pseudomonadota</taxon>
        <taxon>Betaproteobacteria</taxon>
        <taxon>Burkholderiales</taxon>
        <taxon>Sphaerotilaceae</taxon>
        <taxon>Roseateles</taxon>
    </lineage>
</organism>
<dbReference type="Pfam" id="PF01841">
    <property type="entry name" value="Transglut_core"/>
    <property type="match status" value="1"/>
</dbReference>
<dbReference type="SMART" id="SM00460">
    <property type="entry name" value="TGc"/>
    <property type="match status" value="1"/>
</dbReference>
<dbReference type="Proteomes" id="UP001238603">
    <property type="component" value="Unassembled WGS sequence"/>
</dbReference>